<dbReference type="PaxDb" id="214684-Q5KHS9"/>
<feature type="domain" description="Bromodomain associated" evidence="7">
    <location>
        <begin position="4"/>
        <end position="80"/>
    </location>
</feature>
<dbReference type="eggNOG" id="ENOG502SDD1">
    <property type="taxonomic scope" value="Eukaryota"/>
</dbReference>
<dbReference type="SMART" id="SM00576">
    <property type="entry name" value="BTP"/>
    <property type="match status" value="1"/>
</dbReference>
<evidence type="ECO:0000256" key="5">
    <source>
        <dbReference type="SAM" id="MobiDB-lite"/>
    </source>
</evidence>
<protein>
    <submittedName>
        <fullName evidence="8">Expressed protein</fullName>
    </submittedName>
</protein>
<feature type="compositionally biased region" description="Basic and acidic residues" evidence="5">
    <location>
        <begin position="148"/>
        <end position="161"/>
    </location>
</feature>
<dbReference type="GO" id="GO:0046982">
    <property type="term" value="F:protein heterodimerization activity"/>
    <property type="evidence" value="ECO:0007669"/>
    <property type="project" value="InterPro"/>
</dbReference>
<dbReference type="AlphaFoldDB" id="Q5KHS9"/>
<evidence type="ECO:0000313" key="8">
    <source>
        <dbReference type="EMBL" id="AAW43230.1"/>
    </source>
</evidence>
<dbReference type="InterPro" id="IPR009072">
    <property type="entry name" value="Histone-fold"/>
</dbReference>
<feature type="signal peptide" evidence="6">
    <location>
        <begin position="1"/>
        <end position="30"/>
    </location>
</feature>
<organism evidence="8 9">
    <name type="scientific">Cryptococcus deneoformans (strain JEC21 / ATCC MYA-565)</name>
    <name type="common">Cryptococcus neoformans var. neoformans serotype D</name>
    <dbReference type="NCBI Taxonomy" id="214684"/>
    <lineage>
        <taxon>Eukaryota</taxon>
        <taxon>Fungi</taxon>
        <taxon>Dikarya</taxon>
        <taxon>Basidiomycota</taxon>
        <taxon>Agaricomycotina</taxon>
        <taxon>Tremellomycetes</taxon>
        <taxon>Tremellales</taxon>
        <taxon>Cryptococcaceae</taxon>
        <taxon>Cryptococcus</taxon>
        <taxon>Cryptococcus neoformans species complex</taxon>
    </lineage>
</organism>
<feature type="region of interest" description="Disordered" evidence="5">
    <location>
        <begin position="219"/>
        <end position="245"/>
    </location>
</feature>
<evidence type="ECO:0000256" key="6">
    <source>
        <dbReference type="SAM" id="SignalP"/>
    </source>
</evidence>
<keyword evidence="6" id="KW-0732">Signal</keyword>
<name>Q5KHS9_CRYD1</name>
<feature type="region of interest" description="Disordered" evidence="5">
    <location>
        <begin position="419"/>
        <end position="446"/>
    </location>
</feature>
<feature type="chain" id="PRO_5004258160" evidence="6">
    <location>
        <begin position="31"/>
        <end position="535"/>
    </location>
</feature>
<accession>Q5KHS9</accession>
<dbReference type="EMBL" id="AE017344">
    <property type="protein sequence ID" value="AAW43230.1"/>
    <property type="molecule type" value="Genomic_DNA"/>
</dbReference>
<dbReference type="Proteomes" id="UP000002149">
    <property type="component" value="Chromosome 4"/>
</dbReference>
<sequence>MAHPPAPDAVLHLAALHALAAAGFASTSRAASITLSTAMAHYLRLVAATCVERANLAGRSKVAALDVAEALEALGVRVGELSEWADEQGEVVFDKGPLSGLDEYVQEGLSVEEGIAQLRLVPESDVEHDEELEDDEDDVMDDGGSVKSEQEQIDVKPDLLDMRPQSPDLSWLPSLPDGDDVTAQPTRQLSASLPPVPELSAAPQSIAERYRRAIPYASSQLSQAHPLSPPHQSPPPSVPNSTTSLPSLISTYSAVASDPSISLRQNDLRRQAAELLRRTITPVDAFSPKDTLSTSIPPIRASPIVPSHSDILPPKLVPINPRPDGILSSLVQQLSSPYLPPPLRDRLTSLRPPVAQMRHGEPVLYGPAVRGPDDALLAKAKGKHGEEAYPEAFLRRTWNSGPRGAEKYGRRALPTGRRVVCSGEGEPVPRMGQTSLPESLPVQGSETNQDARKVLLRLSSHGPTLTSVSDGHSLSPRTQVESNAVREETMAIDAGSSPKVTSTAAEAPAAIYETGAETITGMKVNGMGLGDIEMQ</sequence>
<evidence type="ECO:0000256" key="2">
    <source>
        <dbReference type="ARBA" id="ARBA00023015"/>
    </source>
</evidence>
<dbReference type="HOGENOM" id="CLU_508999_0_0_1"/>
<reference evidence="8 9" key="1">
    <citation type="journal article" date="2005" name="Science">
        <title>The genome of the basidiomycetous yeast and human pathogen Cryptococcus neoformans.</title>
        <authorList>
            <person name="Loftus B.J."/>
            <person name="Fung E."/>
            <person name="Roncaglia P."/>
            <person name="Rowley D."/>
            <person name="Amedeo P."/>
            <person name="Bruno D."/>
            <person name="Vamathevan J."/>
            <person name="Miranda M."/>
            <person name="Anderson I.J."/>
            <person name="Fraser J.A."/>
            <person name="Allen J.E."/>
            <person name="Bosdet I.E."/>
            <person name="Brent M.R."/>
            <person name="Chiu R."/>
            <person name="Doering T.L."/>
            <person name="Donlin M.J."/>
            <person name="D'Souza C.A."/>
            <person name="Fox D.S."/>
            <person name="Grinberg V."/>
            <person name="Fu J."/>
            <person name="Fukushima M."/>
            <person name="Haas B.J."/>
            <person name="Huang J.C."/>
            <person name="Janbon G."/>
            <person name="Jones S.J."/>
            <person name="Koo H.L."/>
            <person name="Krzywinski M.I."/>
            <person name="Kwon-Chung J.K."/>
            <person name="Lengeler K.B."/>
            <person name="Maiti R."/>
            <person name="Marra M.A."/>
            <person name="Marra R.E."/>
            <person name="Mathewson C.A."/>
            <person name="Mitchell T.G."/>
            <person name="Pertea M."/>
            <person name="Riggs F.R."/>
            <person name="Salzberg S.L."/>
            <person name="Schein J.E."/>
            <person name="Shvartsbeyn A."/>
            <person name="Shin H."/>
            <person name="Shumway M."/>
            <person name="Specht C.A."/>
            <person name="Suh B.B."/>
            <person name="Tenney A."/>
            <person name="Utterback T.R."/>
            <person name="Wickes B.L."/>
            <person name="Wortman J.R."/>
            <person name="Wye N.H."/>
            <person name="Kronstad J.W."/>
            <person name="Lodge J.K."/>
            <person name="Heitman J."/>
            <person name="Davis R.W."/>
            <person name="Fraser C.M."/>
            <person name="Hyman R.W."/>
        </authorList>
    </citation>
    <scope>NUCLEOTIDE SEQUENCE [LARGE SCALE GENOMIC DNA]</scope>
    <source>
        <strain evidence="9">JEC21 / ATCC MYA-565</strain>
    </source>
</reference>
<feature type="region of interest" description="Disordered" evidence="5">
    <location>
        <begin position="122"/>
        <end position="198"/>
    </location>
</feature>
<comment type="subcellular location">
    <subcellularLocation>
        <location evidence="1">Nucleus</location>
    </subcellularLocation>
</comment>
<keyword evidence="2" id="KW-0805">Transcription regulation</keyword>
<evidence type="ECO:0000259" key="7">
    <source>
        <dbReference type="SMART" id="SM00576"/>
    </source>
</evidence>
<dbReference type="InterPro" id="IPR006565">
    <property type="entry name" value="BTP"/>
</dbReference>
<dbReference type="GO" id="GO:0005634">
    <property type="term" value="C:nucleus"/>
    <property type="evidence" value="ECO:0007669"/>
    <property type="project" value="UniProtKB-SubCell"/>
</dbReference>
<evidence type="ECO:0000256" key="4">
    <source>
        <dbReference type="ARBA" id="ARBA00023242"/>
    </source>
</evidence>
<evidence type="ECO:0000256" key="1">
    <source>
        <dbReference type="ARBA" id="ARBA00004123"/>
    </source>
</evidence>
<dbReference type="Gene3D" id="1.10.20.10">
    <property type="entry name" value="Histone, subunit A"/>
    <property type="match status" value="1"/>
</dbReference>
<feature type="compositionally biased region" description="Pro residues" evidence="5">
    <location>
        <begin position="227"/>
        <end position="238"/>
    </location>
</feature>
<dbReference type="InParanoid" id="Q5KHS9"/>
<keyword evidence="3" id="KW-0804">Transcription</keyword>
<dbReference type="OrthoDB" id="436852at2759"/>
<feature type="compositionally biased region" description="Polar residues" evidence="5">
    <location>
        <begin position="432"/>
        <end position="446"/>
    </location>
</feature>
<keyword evidence="4" id="KW-0539">Nucleus</keyword>
<dbReference type="GeneID" id="3257187"/>
<dbReference type="KEGG" id="cne:CND05410"/>
<dbReference type="RefSeq" id="XP_570537.1">
    <property type="nucleotide sequence ID" value="XM_570537.2"/>
</dbReference>
<accession>Q55UL5</accession>
<feature type="compositionally biased region" description="Acidic residues" evidence="5">
    <location>
        <begin position="124"/>
        <end position="141"/>
    </location>
</feature>
<dbReference type="VEuPathDB" id="FungiDB:CND05410"/>
<dbReference type="Pfam" id="PF07524">
    <property type="entry name" value="Bromo_TP"/>
    <property type="match status" value="1"/>
</dbReference>
<dbReference type="OMA" id="MARYAVH"/>
<evidence type="ECO:0000256" key="3">
    <source>
        <dbReference type="ARBA" id="ARBA00023163"/>
    </source>
</evidence>
<gene>
    <name evidence="8" type="ordered locus">CND05410</name>
</gene>
<dbReference type="CDD" id="cd00076">
    <property type="entry name" value="HFD_SF"/>
    <property type="match status" value="1"/>
</dbReference>
<evidence type="ECO:0000313" key="9">
    <source>
        <dbReference type="Proteomes" id="UP000002149"/>
    </source>
</evidence>
<proteinExistence type="predicted"/>
<keyword evidence="9" id="KW-1185">Reference proteome</keyword>